<dbReference type="CDD" id="cd02440">
    <property type="entry name" value="AdoMet_MTases"/>
    <property type="match status" value="1"/>
</dbReference>
<keyword evidence="2" id="KW-0808">Transferase</keyword>
<dbReference type="EMBL" id="FOQO01000003">
    <property type="protein sequence ID" value="SFI34135.1"/>
    <property type="molecule type" value="Genomic_DNA"/>
</dbReference>
<proteinExistence type="predicted"/>
<dbReference type="AlphaFoldDB" id="A0A1I3HEH9"/>
<accession>A0A1I3HEH9</accession>
<dbReference type="GO" id="GO:0008757">
    <property type="term" value="F:S-adenosylmethionine-dependent methyltransferase activity"/>
    <property type="evidence" value="ECO:0007669"/>
    <property type="project" value="InterPro"/>
</dbReference>
<name>A0A1I3HEH9_9SPHI</name>
<evidence type="ECO:0000313" key="2">
    <source>
        <dbReference type="EMBL" id="SFI34135.1"/>
    </source>
</evidence>
<organism evidence="2 3">
    <name type="scientific">Parapedobacter indicus</name>
    <dbReference type="NCBI Taxonomy" id="1477437"/>
    <lineage>
        <taxon>Bacteria</taxon>
        <taxon>Pseudomonadati</taxon>
        <taxon>Bacteroidota</taxon>
        <taxon>Sphingobacteriia</taxon>
        <taxon>Sphingobacteriales</taxon>
        <taxon>Sphingobacteriaceae</taxon>
        <taxon>Parapedobacter</taxon>
    </lineage>
</organism>
<sequence>MCQNLTSKYNEIGTGYNRTRSADAYLTGRFYSLLRPPHAGKNLDIGCGTGNYAIALQNQGVNFVGIDPSEHMLDVARYRNNSIDWRLGAAEAVPALDGEFENTIAMLTIHHWSDRQKAFGEINRVLKPGGRFVIFTSCPDQMQHYWLNHYFPRMMAASMCQMPTIEDLISDLKYFGFRLIETEKYDVRNDLTDFFLYAGKPRPTLYLEPAFRRGISSFSSLISPTELTTGLRQLEKDIVTGDITRICEKYQSGAGDYMFIIAQKKPTAIEGSPSTS</sequence>
<dbReference type="Gene3D" id="3.40.50.150">
    <property type="entry name" value="Vaccinia Virus protein VP39"/>
    <property type="match status" value="1"/>
</dbReference>
<dbReference type="PANTHER" id="PTHR43591">
    <property type="entry name" value="METHYLTRANSFERASE"/>
    <property type="match status" value="1"/>
</dbReference>
<dbReference type="InterPro" id="IPR013216">
    <property type="entry name" value="Methyltransf_11"/>
</dbReference>
<dbReference type="Pfam" id="PF08241">
    <property type="entry name" value="Methyltransf_11"/>
    <property type="match status" value="1"/>
</dbReference>
<keyword evidence="2" id="KW-0489">Methyltransferase</keyword>
<dbReference type="GO" id="GO:0032259">
    <property type="term" value="P:methylation"/>
    <property type="evidence" value="ECO:0007669"/>
    <property type="project" value="UniProtKB-KW"/>
</dbReference>
<evidence type="ECO:0000313" key="3">
    <source>
        <dbReference type="Proteomes" id="UP000198670"/>
    </source>
</evidence>
<feature type="domain" description="Methyltransferase type 11" evidence="1">
    <location>
        <begin position="43"/>
        <end position="134"/>
    </location>
</feature>
<keyword evidence="3" id="KW-1185">Reference proteome</keyword>
<reference evidence="2 3" key="1">
    <citation type="submission" date="2016-10" db="EMBL/GenBank/DDBJ databases">
        <authorList>
            <person name="de Groot N.N."/>
        </authorList>
    </citation>
    <scope>NUCLEOTIDE SEQUENCE [LARGE SCALE GENOMIC DNA]</scope>
    <source>
        <strain evidence="2 3">RK1</strain>
    </source>
</reference>
<evidence type="ECO:0000259" key="1">
    <source>
        <dbReference type="Pfam" id="PF08241"/>
    </source>
</evidence>
<dbReference type="OrthoDB" id="9789123at2"/>
<keyword evidence="2" id="KW-0830">Ubiquinone</keyword>
<gene>
    <name evidence="2" type="ORF">SAMN05444682_103330</name>
</gene>
<dbReference type="Proteomes" id="UP000198670">
    <property type="component" value="Unassembled WGS sequence"/>
</dbReference>
<dbReference type="STRING" id="1477437.SAMN05444682_103330"/>
<dbReference type="InterPro" id="IPR029063">
    <property type="entry name" value="SAM-dependent_MTases_sf"/>
</dbReference>
<protein>
    <submittedName>
        <fullName evidence="2">Ubiquinone/menaquinone biosynthesis C-methylase UbiE</fullName>
    </submittedName>
</protein>
<dbReference type="SUPFAM" id="SSF53335">
    <property type="entry name" value="S-adenosyl-L-methionine-dependent methyltransferases"/>
    <property type="match status" value="1"/>
</dbReference>